<dbReference type="PANTHER" id="PTHR43461">
    <property type="entry name" value="TRANSMEMBRANE PROTEIN 256"/>
    <property type="match status" value="1"/>
</dbReference>
<dbReference type="Proteomes" id="UP001359886">
    <property type="component" value="Unassembled WGS sequence"/>
</dbReference>
<feature type="transmembrane region" description="Helical" evidence="6">
    <location>
        <begin position="48"/>
        <end position="70"/>
    </location>
</feature>
<name>A0AAW9RHS3_9GAMM</name>
<dbReference type="RefSeq" id="WP_354695732.1">
    <property type="nucleotide sequence ID" value="NZ_JAZHOG010000008.1"/>
</dbReference>
<evidence type="ECO:0000313" key="7">
    <source>
        <dbReference type="EMBL" id="MEJ8568408.1"/>
    </source>
</evidence>
<protein>
    <submittedName>
        <fullName evidence="7">DUF423 domain-containing protein</fullName>
    </submittedName>
</protein>
<evidence type="ECO:0000256" key="6">
    <source>
        <dbReference type="SAM" id="Phobius"/>
    </source>
</evidence>
<dbReference type="EMBL" id="JAZHOG010000008">
    <property type="protein sequence ID" value="MEJ8568408.1"/>
    <property type="molecule type" value="Genomic_DNA"/>
</dbReference>
<accession>A0AAW9RHS3</accession>
<evidence type="ECO:0000256" key="3">
    <source>
        <dbReference type="ARBA" id="ARBA00022692"/>
    </source>
</evidence>
<comment type="similarity">
    <text evidence="2">Belongs to the UPF0382 family.</text>
</comment>
<evidence type="ECO:0000256" key="2">
    <source>
        <dbReference type="ARBA" id="ARBA00009694"/>
    </source>
</evidence>
<keyword evidence="5 6" id="KW-0472">Membrane</keyword>
<evidence type="ECO:0000256" key="1">
    <source>
        <dbReference type="ARBA" id="ARBA00004141"/>
    </source>
</evidence>
<gene>
    <name evidence="7" type="ORF">V3330_12300</name>
</gene>
<comment type="caution">
    <text evidence="7">The sequence shown here is derived from an EMBL/GenBank/DDBJ whole genome shotgun (WGS) entry which is preliminary data.</text>
</comment>
<reference evidence="7 8" key="1">
    <citation type="submission" date="2024-02" db="EMBL/GenBank/DDBJ databases">
        <title>A novel Wenzhouxiangellaceae bacterium, isolated from coastal sediments.</title>
        <authorList>
            <person name="Du Z.-J."/>
            <person name="Ye Y.-Q."/>
            <person name="Zhang X.-Y."/>
        </authorList>
    </citation>
    <scope>NUCLEOTIDE SEQUENCE [LARGE SCALE GENOMIC DNA]</scope>
    <source>
        <strain evidence="7 8">CH-27</strain>
    </source>
</reference>
<dbReference type="InterPro" id="IPR006696">
    <property type="entry name" value="DUF423"/>
</dbReference>
<feature type="transmembrane region" description="Helical" evidence="6">
    <location>
        <begin position="76"/>
        <end position="99"/>
    </location>
</feature>
<feature type="transmembrane region" description="Helical" evidence="6">
    <location>
        <begin position="20"/>
        <end position="41"/>
    </location>
</feature>
<keyword evidence="8" id="KW-1185">Reference proteome</keyword>
<evidence type="ECO:0000313" key="8">
    <source>
        <dbReference type="Proteomes" id="UP001359886"/>
    </source>
</evidence>
<sequence length="107" mass="10759">MLAAVGSHAVSFADEHAASLWRTATGMLGFHALALLGIAALVDRHGSLWLAGSALAMVAGCVLFSGTLLLRAAGLALLPGVLAPVGGVLLMAGWVALGLTGVMKTRR</sequence>
<dbReference type="AlphaFoldDB" id="A0AAW9RHS3"/>
<dbReference type="PANTHER" id="PTHR43461:SF1">
    <property type="entry name" value="TRANSMEMBRANE PROTEIN 256"/>
    <property type="match status" value="1"/>
</dbReference>
<dbReference type="Pfam" id="PF04241">
    <property type="entry name" value="DUF423"/>
    <property type="match status" value="1"/>
</dbReference>
<keyword evidence="4 6" id="KW-1133">Transmembrane helix</keyword>
<organism evidence="7 8">
    <name type="scientific">Elongatibacter sediminis</name>
    <dbReference type="NCBI Taxonomy" id="3119006"/>
    <lineage>
        <taxon>Bacteria</taxon>
        <taxon>Pseudomonadati</taxon>
        <taxon>Pseudomonadota</taxon>
        <taxon>Gammaproteobacteria</taxon>
        <taxon>Chromatiales</taxon>
        <taxon>Wenzhouxiangellaceae</taxon>
        <taxon>Elongatibacter</taxon>
    </lineage>
</organism>
<proteinExistence type="inferred from homology"/>
<evidence type="ECO:0000256" key="4">
    <source>
        <dbReference type="ARBA" id="ARBA00022989"/>
    </source>
</evidence>
<dbReference type="GO" id="GO:0016020">
    <property type="term" value="C:membrane"/>
    <property type="evidence" value="ECO:0007669"/>
    <property type="project" value="UniProtKB-SubCell"/>
</dbReference>
<keyword evidence="3 6" id="KW-0812">Transmembrane</keyword>
<comment type="subcellular location">
    <subcellularLocation>
        <location evidence="1">Membrane</location>
        <topology evidence="1">Multi-pass membrane protein</topology>
    </subcellularLocation>
</comment>
<evidence type="ECO:0000256" key="5">
    <source>
        <dbReference type="ARBA" id="ARBA00023136"/>
    </source>
</evidence>